<dbReference type="CDD" id="cd06582">
    <property type="entry name" value="TM_PBP1_LivH_like"/>
    <property type="match status" value="1"/>
</dbReference>
<dbReference type="Proteomes" id="UP000078116">
    <property type="component" value="Unassembled WGS sequence"/>
</dbReference>
<keyword evidence="7 9" id="KW-0472">Membrane</keyword>
<feature type="transmembrane region" description="Helical" evidence="9">
    <location>
        <begin position="62"/>
        <end position="79"/>
    </location>
</feature>
<sequence>MSLLVTQALNGLTFAALLFLMASGFTLIFGLMRIPNMAHGGFFMLGAYLAVTLISYHLPFTVAAIVAGLIVGAIGVVVERTILAKIAGNELAQVLATLGIAFVISDGCRAIWGGMPLEVAAPQWLSGVVRVGSGAFPLYRLAVMGLAVLIAIGLDLSLTRTVLGARVRAAVGDRLMARASGIRVNRLFAATFFAGASLVGLAGVVGAPIMSVYPGLDMEVLPLVLIVVVLGGTGSIGGALLGSVVTGLVFSFGQSWFPELSYVLLFLPMIFVLAVRPQGLFGRAAS</sequence>
<dbReference type="InterPro" id="IPR052157">
    <property type="entry name" value="BCAA_transport_permease"/>
</dbReference>
<dbReference type="Proteomes" id="UP000077961">
    <property type="component" value="Unassembled WGS sequence"/>
</dbReference>
<evidence type="ECO:0000256" key="8">
    <source>
        <dbReference type="ARBA" id="ARBA00037998"/>
    </source>
</evidence>
<evidence type="ECO:0000256" key="4">
    <source>
        <dbReference type="ARBA" id="ARBA00022692"/>
    </source>
</evidence>
<dbReference type="OrthoDB" id="8888656at2"/>
<feature type="transmembrane region" description="Helical" evidence="9">
    <location>
        <begin position="187"/>
        <end position="211"/>
    </location>
</feature>
<keyword evidence="6 9" id="KW-1133">Transmembrane helix</keyword>
<feature type="transmembrane region" description="Helical" evidence="9">
    <location>
        <begin position="138"/>
        <end position="158"/>
    </location>
</feature>
<feature type="transmembrane region" description="Helical" evidence="9">
    <location>
        <begin position="262"/>
        <end position="281"/>
    </location>
</feature>
<dbReference type="InterPro" id="IPR001851">
    <property type="entry name" value="ABC_transp_permease"/>
</dbReference>
<organism evidence="11 13">
    <name type="scientific">Paraburkholderia ginsengiterrae</name>
    <dbReference type="NCBI Taxonomy" id="1462993"/>
    <lineage>
        <taxon>Bacteria</taxon>
        <taxon>Pseudomonadati</taxon>
        <taxon>Pseudomonadota</taxon>
        <taxon>Betaproteobacteria</taxon>
        <taxon>Burkholderiales</taxon>
        <taxon>Burkholderiaceae</taxon>
        <taxon>Paraburkholderia</taxon>
    </lineage>
</organism>
<dbReference type="GO" id="GO:0005886">
    <property type="term" value="C:plasma membrane"/>
    <property type="evidence" value="ECO:0007669"/>
    <property type="project" value="UniProtKB-SubCell"/>
</dbReference>
<feature type="transmembrane region" description="Helical" evidence="9">
    <location>
        <begin position="12"/>
        <end position="31"/>
    </location>
</feature>
<dbReference type="EMBL" id="LXJZ01000186">
    <property type="protein sequence ID" value="OAJ56512.1"/>
    <property type="molecule type" value="Genomic_DNA"/>
</dbReference>
<dbReference type="Pfam" id="PF02653">
    <property type="entry name" value="BPD_transp_2"/>
    <property type="match status" value="1"/>
</dbReference>
<dbReference type="STRING" id="1462993.A6V36_33635"/>
<comment type="caution">
    <text evidence="11">The sequence shown here is derived from an EMBL/GenBank/DDBJ whole genome shotgun (WGS) entry which is preliminary data.</text>
</comment>
<accession>A0A1A9NA70</accession>
<dbReference type="GO" id="GO:0022857">
    <property type="term" value="F:transmembrane transporter activity"/>
    <property type="evidence" value="ECO:0007669"/>
    <property type="project" value="InterPro"/>
</dbReference>
<dbReference type="EMBL" id="LXKA01000209">
    <property type="protein sequence ID" value="OAJ61592.1"/>
    <property type="molecule type" value="Genomic_DNA"/>
</dbReference>
<protein>
    <submittedName>
        <fullName evidence="11">ABC transporter permease</fullName>
    </submittedName>
</protein>
<dbReference type="PANTHER" id="PTHR11795">
    <property type="entry name" value="BRANCHED-CHAIN AMINO ACID TRANSPORT SYSTEM PERMEASE PROTEIN LIVH"/>
    <property type="match status" value="1"/>
</dbReference>
<evidence type="ECO:0000256" key="3">
    <source>
        <dbReference type="ARBA" id="ARBA00022475"/>
    </source>
</evidence>
<evidence type="ECO:0000313" key="11">
    <source>
        <dbReference type="EMBL" id="OAJ61592.1"/>
    </source>
</evidence>
<evidence type="ECO:0000256" key="7">
    <source>
        <dbReference type="ARBA" id="ARBA00023136"/>
    </source>
</evidence>
<keyword evidence="4 9" id="KW-0812">Transmembrane</keyword>
<reference evidence="12 13" key="1">
    <citation type="submission" date="2016-04" db="EMBL/GenBank/DDBJ databases">
        <title>Reclassification of Paraburkholderia panaciterrae (Farh et al. 2015) Dobritsa &amp; Samadpour 2016 as a later homotypic synonym of Paraburkholderia ginsengiterrae (Farh et al. 2015) Dobritsa &amp; Samadpour 2016.</title>
        <authorList>
            <person name="Dobritsa A.P."/>
            <person name="Kutumbaka K."/>
            <person name="Samadpour M."/>
        </authorList>
    </citation>
    <scope>NUCLEOTIDE SEQUENCE [LARGE SCALE GENOMIC DNA]</scope>
    <source>
        <strain evidence="11 13">DCY85</strain>
        <strain evidence="10 12">DCY85-1</strain>
    </source>
</reference>
<dbReference type="GO" id="GO:0006865">
    <property type="term" value="P:amino acid transport"/>
    <property type="evidence" value="ECO:0007669"/>
    <property type="project" value="UniProtKB-KW"/>
</dbReference>
<name>A0A1A9NA70_9BURK</name>
<keyword evidence="12" id="KW-1185">Reference proteome</keyword>
<keyword evidence="3" id="KW-1003">Cell membrane</keyword>
<dbReference type="PANTHER" id="PTHR11795:SF442">
    <property type="entry name" value="ABC TRANSPORTER ATP-BINDING PROTEIN"/>
    <property type="match status" value="1"/>
</dbReference>
<evidence type="ECO:0000313" key="13">
    <source>
        <dbReference type="Proteomes" id="UP000078116"/>
    </source>
</evidence>
<proteinExistence type="inferred from homology"/>
<evidence type="ECO:0000313" key="12">
    <source>
        <dbReference type="Proteomes" id="UP000077961"/>
    </source>
</evidence>
<evidence type="ECO:0000256" key="6">
    <source>
        <dbReference type="ARBA" id="ARBA00022989"/>
    </source>
</evidence>
<dbReference type="AlphaFoldDB" id="A0A1A9NA70"/>
<comment type="subcellular location">
    <subcellularLocation>
        <location evidence="1">Cell membrane</location>
        <topology evidence="1">Multi-pass membrane protein</topology>
    </subcellularLocation>
</comment>
<feature type="transmembrane region" description="Helical" evidence="9">
    <location>
        <begin position="223"/>
        <end position="250"/>
    </location>
</feature>
<dbReference type="RefSeq" id="WP_064269561.1">
    <property type="nucleotide sequence ID" value="NZ_LXJZ01000186.1"/>
</dbReference>
<gene>
    <name evidence="10" type="ORF">A6V36_33635</name>
    <name evidence="11" type="ORF">A6V37_24900</name>
</gene>
<evidence type="ECO:0000256" key="2">
    <source>
        <dbReference type="ARBA" id="ARBA00022448"/>
    </source>
</evidence>
<feature type="transmembrane region" description="Helical" evidence="9">
    <location>
        <begin position="91"/>
        <end position="112"/>
    </location>
</feature>
<keyword evidence="5" id="KW-0029">Amino-acid transport</keyword>
<evidence type="ECO:0000256" key="1">
    <source>
        <dbReference type="ARBA" id="ARBA00004651"/>
    </source>
</evidence>
<evidence type="ECO:0000256" key="5">
    <source>
        <dbReference type="ARBA" id="ARBA00022970"/>
    </source>
</evidence>
<evidence type="ECO:0000313" key="10">
    <source>
        <dbReference type="EMBL" id="OAJ56512.1"/>
    </source>
</evidence>
<comment type="similarity">
    <text evidence="8">Belongs to the binding-protein-dependent transport system permease family. LivHM subfamily.</text>
</comment>
<evidence type="ECO:0000256" key="9">
    <source>
        <dbReference type="SAM" id="Phobius"/>
    </source>
</evidence>
<keyword evidence="2" id="KW-0813">Transport</keyword>